<feature type="domain" description="Bifunctional inhibitor/plant lipid transfer protein/seed storage helical" evidence="2">
    <location>
        <begin position="23"/>
        <end position="108"/>
    </location>
</feature>
<reference evidence="3" key="1">
    <citation type="submission" date="2024-03" db="EMBL/GenBank/DDBJ databases">
        <title>WGS assembly of Saponaria officinalis var. Norfolk2.</title>
        <authorList>
            <person name="Jenkins J."/>
            <person name="Shu S."/>
            <person name="Grimwood J."/>
            <person name="Barry K."/>
            <person name="Goodstein D."/>
            <person name="Schmutz J."/>
            <person name="Leebens-Mack J."/>
            <person name="Osbourn A."/>
        </authorList>
    </citation>
    <scope>NUCLEOTIDE SEQUENCE [LARGE SCALE GENOMIC DNA]</scope>
    <source>
        <strain evidence="3">JIC</strain>
    </source>
</reference>
<organism evidence="3 4">
    <name type="scientific">Saponaria officinalis</name>
    <name type="common">Common soapwort</name>
    <name type="synonym">Lychnis saponaria</name>
    <dbReference type="NCBI Taxonomy" id="3572"/>
    <lineage>
        <taxon>Eukaryota</taxon>
        <taxon>Viridiplantae</taxon>
        <taxon>Streptophyta</taxon>
        <taxon>Embryophyta</taxon>
        <taxon>Tracheophyta</taxon>
        <taxon>Spermatophyta</taxon>
        <taxon>Magnoliopsida</taxon>
        <taxon>eudicotyledons</taxon>
        <taxon>Gunneridae</taxon>
        <taxon>Pentapetalae</taxon>
        <taxon>Caryophyllales</taxon>
        <taxon>Caryophyllaceae</taxon>
        <taxon>Caryophylleae</taxon>
        <taxon>Saponaria</taxon>
    </lineage>
</organism>
<protein>
    <recommendedName>
        <fullName evidence="2">Bifunctional inhibitor/plant lipid transfer protein/seed storage helical domain-containing protein</fullName>
    </recommendedName>
</protein>
<dbReference type="EMBL" id="JBDFQZ010000012">
    <property type="protein sequence ID" value="KAK9673796.1"/>
    <property type="molecule type" value="Genomic_DNA"/>
</dbReference>
<feature type="signal peptide" evidence="1">
    <location>
        <begin position="1"/>
        <end position="30"/>
    </location>
</feature>
<feature type="chain" id="PRO_5043542102" description="Bifunctional inhibitor/plant lipid transfer protein/seed storage helical domain-containing protein" evidence="1">
    <location>
        <begin position="31"/>
        <end position="109"/>
    </location>
</feature>
<dbReference type="AlphaFoldDB" id="A0AAW1HCQ0"/>
<evidence type="ECO:0000256" key="1">
    <source>
        <dbReference type="SAM" id="SignalP"/>
    </source>
</evidence>
<keyword evidence="1" id="KW-0732">Signal</keyword>
<dbReference type="Proteomes" id="UP001443914">
    <property type="component" value="Unassembled WGS sequence"/>
</dbReference>
<accession>A0AAW1HCQ0</accession>
<evidence type="ECO:0000313" key="3">
    <source>
        <dbReference type="EMBL" id="KAK9673796.1"/>
    </source>
</evidence>
<keyword evidence="4" id="KW-1185">Reference proteome</keyword>
<proteinExistence type="predicted"/>
<comment type="caution">
    <text evidence="3">The sequence shown here is derived from an EMBL/GenBank/DDBJ whole genome shotgun (WGS) entry which is preliminary data.</text>
</comment>
<evidence type="ECO:0000313" key="4">
    <source>
        <dbReference type="Proteomes" id="UP001443914"/>
    </source>
</evidence>
<name>A0AAW1HCQ0_SAPOF</name>
<dbReference type="InterPro" id="IPR016140">
    <property type="entry name" value="Bifunc_inhib/LTP/seed_store"/>
</dbReference>
<dbReference type="Pfam" id="PF14368">
    <property type="entry name" value="LTP_2"/>
    <property type="match status" value="1"/>
</dbReference>
<sequence length="109" mass="11668">MNQSKTFMKMGSIMVVTILLLSLHIVPSSAQVDTCWTPIAACLEPAKAQLYPSALVMPCCSDITDAVDNELTCFCLGATDIISQQNGPTIFNAILLTCGIEETLDVLCP</sequence>
<gene>
    <name evidence="3" type="ORF">RND81_12G190500</name>
</gene>
<evidence type="ECO:0000259" key="2">
    <source>
        <dbReference type="Pfam" id="PF14368"/>
    </source>
</evidence>